<dbReference type="Proteomes" id="UP000037923">
    <property type="component" value="Unassembled WGS sequence"/>
</dbReference>
<dbReference type="InterPro" id="IPR020103">
    <property type="entry name" value="PsdUridine_synth_cat_dom_sf"/>
</dbReference>
<dbReference type="PROSITE" id="PS50984">
    <property type="entry name" value="TRUD"/>
    <property type="match status" value="1"/>
</dbReference>
<evidence type="ECO:0000259" key="4">
    <source>
        <dbReference type="PROSITE" id="PS50984"/>
    </source>
</evidence>
<proteinExistence type="inferred from homology"/>
<dbReference type="GO" id="GO:0003723">
    <property type="term" value="F:RNA binding"/>
    <property type="evidence" value="ECO:0007669"/>
    <property type="project" value="InterPro"/>
</dbReference>
<dbReference type="GO" id="GO:0001522">
    <property type="term" value="P:pseudouridine synthesis"/>
    <property type="evidence" value="ECO:0007669"/>
    <property type="project" value="InterPro"/>
</dbReference>
<dbReference type="GO" id="GO:0009982">
    <property type="term" value="F:pseudouridine synthase activity"/>
    <property type="evidence" value="ECO:0007669"/>
    <property type="project" value="InterPro"/>
</dbReference>
<dbReference type="InterPro" id="IPR042214">
    <property type="entry name" value="TruD_catalytic"/>
</dbReference>
<dbReference type="SUPFAM" id="SSF55120">
    <property type="entry name" value="Pseudouridine synthase"/>
    <property type="match status" value="1"/>
</dbReference>
<evidence type="ECO:0000256" key="3">
    <source>
        <dbReference type="SAM" id="MobiDB-lite"/>
    </source>
</evidence>
<feature type="domain" description="TRUD" evidence="4">
    <location>
        <begin position="590"/>
        <end position="844"/>
    </location>
</feature>
<dbReference type="PANTHER" id="PTHR13326">
    <property type="entry name" value="TRNA PSEUDOURIDINE SYNTHASE D"/>
    <property type="match status" value="1"/>
</dbReference>
<dbReference type="Gene3D" id="3.30.2350.20">
    <property type="entry name" value="TruD, catalytic domain"/>
    <property type="match status" value="2"/>
</dbReference>
<dbReference type="InterPro" id="IPR001656">
    <property type="entry name" value="PsdUridine_synth_TruD"/>
</dbReference>
<evidence type="ECO:0000256" key="2">
    <source>
        <dbReference type="ARBA" id="ARBA00023235"/>
    </source>
</evidence>
<gene>
    <name evidence="5" type="ORF">ABB37_01639</name>
</gene>
<feature type="region of interest" description="Disordered" evidence="3">
    <location>
        <begin position="120"/>
        <end position="216"/>
    </location>
</feature>
<dbReference type="EMBL" id="LGTL01000002">
    <property type="protein sequence ID" value="KPA85305.1"/>
    <property type="molecule type" value="Genomic_DNA"/>
</dbReference>
<dbReference type="GeneID" id="26901934"/>
<comment type="similarity">
    <text evidence="1">Belongs to the pseudouridine synthase TruD family.</text>
</comment>
<dbReference type="RefSeq" id="XP_015663744.1">
    <property type="nucleotide sequence ID" value="XM_015798224.1"/>
</dbReference>
<dbReference type="Pfam" id="PF01142">
    <property type="entry name" value="TruD"/>
    <property type="match status" value="1"/>
</dbReference>
<dbReference type="OMA" id="ICGKYAL"/>
<dbReference type="PANTHER" id="PTHR13326:SF19">
    <property type="entry name" value="PSEUDOURIDINE SYNTHASE, PUTATIVE-RELATED"/>
    <property type="match status" value="1"/>
</dbReference>
<keyword evidence="6" id="KW-1185">Reference proteome</keyword>
<evidence type="ECO:0000313" key="6">
    <source>
        <dbReference type="Proteomes" id="UP000037923"/>
    </source>
</evidence>
<accession>A0A0N0DZI0</accession>
<dbReference type="AlphaFoldDB" id="A0A0N0DZI0"/>
<feature type="compositionally biased region" description="Low complexity" evidence="3">
    <location>
        <begin position="125"/>
        <end position="135"/>
    </location>
</feature>
<feature type="region of interest" description="Disordered" evidence="3">
    <location>
        <begin position="355"/>
        <end position="383"/>
    </location>
</feature>
<dbReference type="GO" id="GO:0005634">
    <property type="term" value="C:nucleus"/>
    <property type="evidence" value="ECO:0007669"/>
    <property type="project" value="TreeGrafter"/>
</dbReference>
<keyword evidence="2" id="KW-0413">Isomerase</keyword>
<dbReference type="OrthoDB" id="447290at2759"/>
<sequence>MIHRRRVIWRPYCSLQVALPLGSVPGCVPRRHIHDAPCNDQGKQTARGTGGAPHDNRSALLATENGTTTHRGEPWREWLSTEQLQRIDTLTYLLGHYPLPGTTTATAASAQGELRWRKVPDEEPSPASFSSTATALPVGSNSRTNPPLRVNGPLRAKKTKLAALNARALPPKLSTNGAGVKRESSMLPSPHRKSTSRLWADNASSPQLSSSTFSVSPVEKGPCTAVEVVERLAQRWLRTDRRKRTRQVKADAAEDAAWQALLQHPPHLFADDAAVYARFGMGAYVSPTLPGFTGLFRQQWQDFHVTEMVMTPADSTAGADCVSSSATSLSPNGSKGMFCDAVPLSRRFNFSIPPLPDELLSGEDETPTRERGDGAGEEPDLSFFAVDVKQRIQELRTQDVREKDRAAVAEVLLKEEQRRASGPEGSSCSDSEHGETETSVPSEANPSRAVTARFAASSADFDAAGADGSGRHFLQCTLHKQHIAHGNALAVLAQTLRLHPRSISVAGIKDYVGDTVQRVRLENVSPSSALAANSHFRQKRLRMTLSDFSYEAAPLLPGDLFGNQFRVVLRDVDVPKGDLADAIAAFAEKGFPNYYGCQRFSWFAGRQDAAFALLRHNWLAFAFLFLNFTGKDRTLRELLQRPRKYPHPTQDEYRRGVVRRLRQISIEPADLDVAPFLSCPLLNTPLTHVDGRPFGEVEELICMQLREAYFDLNAQSRRLTAQRLSSYLWNQVLTLRLHHMGGERVLDGDVVAPASFRQLSTDVDDRQDWYHVFGDHVTSENRHRYTIEDVVHPGFSFDAIALPDNVIGAYYEQICGKYALDWTAQHSRSGLRDFREPPRPIIRKPLNLSHAYNAETRVLTLEFALERGCYANVALSELMKSVRCIGSEAVTLLPLPDALWGTFGEEDPGHVTTLQDIYEGYEDGVGFMNDEAPVERARESETKVWDHDGPLFRPASDDPYRKAHRWGSQHLLRNSERREKEAEDMKRMLFDRPLAKQLREGEVDTYAGHIVPLPPNASAKQVYAKVMRRKKRYAGAPKSVTRMKRSTSPSSHRHRSGGAKKLPCFQSLNKNSWNFTW</sequence>
<reference evidence="5 6" key="1">
    <citation type="submission" date="2015-07" db="EMBL/GenBank/DDBJ databases">
        <title>High-quality genome of monoxenous trypanosomatid Leptomonas pyrrhocoris.</title>
        <authorList>
            <person name="Flegontov P."/>
            <person name="Butenko A."/>
            <person name="Firsov S."/>
            <person name="Vlcek C."/>
            <person name="Logacheva M.D."/>
            <person name="Field M."/>
            <person name="Filatov D."/>
            <person name="Flegontova O."/>
            <person name="Gerasimov E."/>
            <person name="Jackson A.P."/>
            <person name="Kelly S."/>
            <person name="Opperdoes F."/>
            <person name="O'Reilly A."/>
            <person name="Votypka J."/>
            <person name="Yurchenko V."/>
            <person name="Lukes J."/>
        </authorList>
    </citation>
    <scope>NUCLEOTIDE SEQUENCE [LARGE SCALE GENOMIC DNA]</scope>
    <source>
        <strain evidence="5">H10</strain>
    </source>
</reference>
<evidence type="ECO:0000313" key="5">
    <source>
        <dbReference type="EMBL" id="KPA85305.1"/>
    </source>
</evidence>
<evidence type="ECO:0000256" key="1">
    <source>
        <dbReference type="ARBA" id="ARBA00007953"/>
    </source>
</evidence>
<dbReference type="InterPro" id="IPR011760">
    <property type="entry name" value="PsdUridine_synth_TruD_insert"/>
</dbReference>
<feature type="compositionally biased region" description="Basic residues" evidence="3">
    <location>
        <begin position="1041"/>
        <end position="1058"/>
    </location>
</feature>
<feature type="region of interest" description="Disordered" evidence="3">
    <location>
        <begin position="414"/>
        <end position="448"/>
    </location>
</feature>
<feature type="region of interest" description="Disordered" evidence="3">
    <location>
        <begin position="37"/>
        <end position="72"/>
    </location>
</feature>
<dbReference type="VEuPathDB" id="TriTrypDB:LpyrH10_02_6130"/>
<feature type="compositionally biased region" description="Polar residues" evidence="3">
    <location>
        <begin position="202"/>
        <end position="215"/>
    </location>
</feature>
<name>A0A0N0DZI0_LEPPY</name>
<feature type="region of interest" description="Disordered" evidence="3">
    <location>
        <begin position="1033"/>
        <end position="1063"/>
    </location>
</feature>
<comment type="caution">
    <text evidence="5">The sequence shown here is derived from an EMBL/GenBank/DDBJ whole genome shotgun (WGS) entry which is preliminary data.</text>
</comment>
<organism evidence="5 6">
    <name type="scientific">Leptomonas pyrrhocoris</name>
    <name type="common">Firebug parasite</name>
    <dbReference type="NCBI Taxonomy" id="157538"/>
    <lineage>
        <taxon>Eukaryota</taxon>
        <taxon>Discoba</taxon>
        <taxon>Euglenozoa</taxon>
        <taxon>Kinetoplastea</taxon>
        <taxon>Metakinetoplastina</taxon>
        <taxon>Trypanosomatida</taxon>
        <taxon>Trypanosomatidae</taxon>
        <taxon>Leishmaniinae</taxon>
        <taxon>Leptomonas</taxon>
    </lineage>
</organism>
<protein>
    <submittedName>
        <fullName evidence="5">Putative mitochondrial tRNA pseudouridine synthase</fullName>
    </submittedName>
</protein>